<dbReference type="InterPro" id="IPR034122">
    <property type="entry name" value="Retropepsin-like_bacterial"/>
</dbReference>
<dbReference type="AlphaFoldDB" id="A0A3R9Z6Y4"/>
<reference evidence="2 3" key="1">
    <citation type="submission" date="2018-12" db="EMBL/GenBank/DDBJ databases">
        <title>Sphingomonas sp. HMF7854 Genome sequencing and assembly.</title>
        <authorList>
            <person name="Cha I."/>
            <person name="Kang H."/>
            <person name="Kim H."/>
            <person name="Kang J."/>
            <person name="Joh K."/>
        </authorList>
    </citation>
    <scope>NUCLEOTIDE SEQUENCE [LARGE SCALE GENOMIC DNA]</scope>
    <source>
        <strain evidence="2 3">HMF7854</strain>
    </source>
</reference>
<dbReference type="GO" id="GO:0006508">
    <property type="term" value="P:proteolysis"/>
    <property type="evidence" value="ECO:0007669"/>
    <property type="project" value="InterPro"/>
</dbReference>
<sequence>MLSAAVDPEVCSRACTLFDSKAACGKMFRLSKKVPMFPPPVHIGALFLSLAAAVPPASAAPEPPRIGRPQPAPDRPSTIAPLPPASYDPALQIGGTDVKARKVETRLSVDVLINGRGPYKFIVDSGADTSVVGTGLAGQLALPLGTPVTLHGMTESALVARVKVASFTLGGTTVHDLELPALNEGDVGGAGMIGLDALVQQRLLMDFDKRLIKVEDGRAAIRALPGEIVVVARRRRGQLILTAVRASSQRLDAIIDSGSEVTIGNIALRDKLIRKRRANVRTIDVIGVTGGTMQIEMAIVDELEIGPILLHDVPIAFVDAPPFKLFGLADQPALLLGTDLMEQFRRVSLDFYHRKVRFQLRRCASQGIVISTNPDNYSRISGINGNEACLP</sequence>
<dbReference type="OrthoDB" id="107347at2"/>
<dbReference type="SUPFAM" id="SSF50630">
    <property type="entry name" value="Acid proteases"/>
    <property type="match status" value="2"/>
</dbReference>
<evidence type="ECO:0000256" key="1">
    <source>
        <dbReference type="SAM" id="MobiDB-lite"/>
    </source>
</evidence>
<evidence type="ECO:0008006" key="4">
    <source>
        <dbReference type="Google" id="ProtNLM"/>
    </source>
</evidence>
<evidence type="ECO:0000313" key="3">
    <source>
        <dbReference type="Proteomes" id="UP000274661"/>
    </source>
</evidence>
<protein>
    <recommendedName>
        <fullName evidence="4">Peptidase A2 domain-containing protein</fullName>
    </recommendedName>
</protein>
<comment type="caution">
    <text evidence="2">The sequence shown here is derived from an EMBL/GenBank/DDBJ whole genome shotgun (WGS) entry which is preliminary data.</text>
</comment>
<keyword evidence="3" id="KW-1185">Reference proteome</keyword>
<dbReference type="Pfam" id="PF13650">
    <property type="entry name" value="Asp_protease_2"/>
    <property type="match status" value="2"/>
</dbReference>
<organism evidence="2 3">
    <name type="scientific">Sphingomonas ginkgonis</name>
    <dbReference type="NCBI Taxonomy" id="2315330"/>
    <lineage>
        <taxon>Bacteria</taxon>
        <taxon>Pseudomonadati</taxon>
        <taxon>Pseudomonadota</taxon>
        <taxon>Alphaproteobacteria</taxon>
        <taxon>Sphingomonadales</taxon>
        <taxon>Sphingomonadaceae</taxon>
        <taxon>Sphingomonas</taxon>
    </lineage>
</organism>
<dbReference type="PROSITE" id="PS00141">
    <property type="entry name" value="ASP_PROTEASE"/>
    <property type="match status" value="1"/>
</dbReference>
<dbReference type="CDD" id="cd05483">
    <property type="entry name" value="retropepsin_like_bacteria"/>
    <property type="match status" value="1"/>
</dbReference>
<accession>A0A3R9Z6Y4</accession>
<dbReference type="EMBL" id="RWJF01000001">
    <property type="protein sequence ID" value="RST31327.1"/>
    <property type="molecule type" value="Genomic_DNA"/>
</dbReference>
<gene>
    <name evidence="2" type="ORF">HMF7854_11115</name>
</gene>
<dbReference type="Proteomes" id="UP000274661">
    <property type="component" value="Unassembled WGS sequence"/>
</dbReference>
<feature type="region of interest" description="Disordered" evidence="1">
    <location>
        <begin position="58"/>
        <end position="86"/>
    </location>
</feature>
<dbReference type="InterPro" id="IPR021109">
    <property type="entry name" value="Peptidase_aspartic_dom_sf"/>
</dbReference>
<name>A0A3R9Z6Y4_9SPHN</name>
<feature type="compositionally biased region" description="Pro residues" evidence="1">
    <location>
        <begin position="61"/>
        <end position="74"/>
    </location>
</feature>
<dbReference type="GO" id="GO:0004190">
    <property type="term" value="F:aspartic-type endopeptidase activity"/>
    <property type="evidence" value="ECO:0007669"/>
    <property type="project" value="InterPro"/>
</dbReference>
<dbReference type="InterPro" id="IPR001969">
    <property type="entry name" value="Aspartic_peptidase_AS"/>
</dbReference>
<proteinExistence type="predicted"/>
<dbReference type="Gene3D" id="2.40.70.10">
    <property type="entry name" value="Acid Proteases"/>
    <property type="match status" value="2"/>
</dbReference>
<evidence type="ECO:0000313" key="2">
    <source>
        <dbReference type="EMBL" id="RST31327.1"/>
    </source>
</evidence>